<dbReference type="EMBL" id="CP089276">
    <property type="protein sequence ID" value="USP76879.1"/>
    <property type="molecule type" value="Genomic_DNA"/>
</dbReference>
<evidence type="ECO:0000256" key="4">
    <source>
        <dbReference type="ARBA" id="ARBA00022833"/>
    </source>
</evidence>
<dbReference type="Proteomes" id="UP001056012">
    <property type="component" value="Chromosome 3"/>
</dbReference>
<evidence type="ECO:0000259" key="5">
    <source>
        <dbReference type="SMART" id="SM00849"/>
    </source>
</evidence>
<evidence type="ECO:0000256" key="2">
    <source>
        <dbReference type="ARBA" id="ARBA00022723"/>
    </source>
</evidence>
<dbReference type="InterPro" id="IPR051013">
    <property type="entry name" value="MBL_superfamily_lactonases"/>
</dbReference>
<evidence type="ECO:0000313" key="6">
    <source>
        <dbReference type="EMBL" id="USP76879.1"/>
    </source>
</evidence>
<dbReference type="Pfam" id="PF00753">
    <property type="entry name" value="Lactamase_B"/>
    <property type="match status" value="1"/>
</dbReference>
<accession>A0A9Q8Z8K3</accession>
<name>A0A9Q8Z8K3_CURCL</name>
<evidence type="ECO:0000256" key="3">
    <source>
        <dbReference type="ARBA" id="ARBA00022801"/>
    </source>
</evidence>
<evidence type="ECO:0000256" key="1">
    <source>
        <dbReference type="ARBA" id="ARBA00007749"/>
    </source>
</evidence>
<keyword evidence="7" id="KW-1185">Reference proteome</keyword>
<dbReference type="SMART" id="SM00849">
    <property type="entry name" value="Lactamase_B"/>
    <property type="match status" value="1"/>
</dbReference>
<dbReference type="GO" id="GO:0046872">
    <property type="term" value="F:metal ion binding"/>
    <property type="evidence" value="ECO:0007669"/>
    <property type="project" value="UniProtKB-KW"/>
</dbReference>
<feature type="domain" description="Metallo-beta-lactamase" evidence="5">
    <location>
        <begin position="43"/>
        <end position="276"/>
    </location>
</feature>
<dbReference type="InterPro" id="IPR001279">
    <property type="entry name" value="Metallo-B-lactamas"/>
</dbReference>
<keyword evidence="4" id="KW-0862">Zinc</keyword>
<comment type="similarity">
    <text evidence="1">Belongs to the metallo-beta-lactamase superfamily.</text>
</comment>
<reference evidence="6" key="1">
    <citation type="submission" date="2021-12" db="EMBL/GenBank/DDBJ databases">
        <title>Curvularia clavata genome.</title>
        <authorList>
            <person name="Cao Y."/>
        </authorList>
    </citation>
    <scope>NUCLEOTIDE SEQUENCE</scope>
    <source>
        <strain evidence="6">Yc1106</strain>
    </source>
</reference>
<dbReference type="AlphaFoldDB" id="A0A9Q8Z8K3"/>
<keyword evidence="2" id="KW-0479">Metal-binding</keyword>
<gene>
    <name evidence="6" type="ORF">yc1106_04153</name>
</gene>
<dbReference type="InterPro" id="IPR036866">
    <property type="entry name" value="RibonucZ/Hydroxyglut_hydro"/>
</dbReference>
<dbReference type="SUPFAM" id="SSF56281">
    <property type="entry name" value="Metallo-hydrolase/oxidoreductase"/>
    <property type="match status" value="1"/>
</dbReference>
<dbReference type="GO" id="GO:0016787">
    <property type="term" value="F:hydrolase activity"/>
    <property type="evidence" value="ECO:0007669"/>
    <property type="project" value="UniProtKB-KW"/>
</dbReference>
<evidence type="ECO:0000313" key="7">
    <source>
        <dbReference type="Proteomes" id="UP001056012"/>
    </source>
</evidence>
<protein>
    <recommendedName>
        <fullName evidence="5">Metallo-beta-lactamase domain-containing protein</fullName>
    </recommendedName>
</protein>
<dbReference type="Gene3D" id="3.60.15.10">
    <property type="entry name" value="Ribonuclease Z/Hydroxyacylglutathione hydrolase-like"/>
    <property type="match status" value="1"/>
</dbReference>
<dbReference type="PANTHER" id="PTHR42978:SF4">
    <property type="entry name" value="METALLO-BETA-LACTAMASE DOMAIN-CONTAINING PROTEIN"/>
    <property type="match status" value="1"/>
</dbReference>
<dbReference type="CDD" id="cd07730">
    <property type="entry name" value="metallo-hydrolase-like_MBL-fold"/>
    <property type="match status" value="1"/>
</dbReference>
<keyword evidence="3" id="KW-0378">Hydrolase</keyword>
<dbReference type="VEuPathDB" id="FungiDB:yc1106_04153"/>
<dbReference type="PANTHER" id="PTHR42978">
    <property type="entry name" value="QUORUM-QUENCHING LACTONASE YTNP-RELATED-RELATED"/>
    <property type="match status" value="1"/>
</dbReference>
<sequence length="311" mass="34533">MIASKPGLPSTDAFVELSLLDGGSFIGDLSLLHAGQLGTFRMYNWAFYIAHGGRHVLWDLGLDQDRSCYTPWVHKNMLERTTVSGPRRTIVQQLSERGVAAQEIDTVLFSHAHFDHCRPISNLFPNATAYFGPGTKASCEPGHMKNPNLQWDGRFFDPDHATEKWQELEGEWQPFGPFEKALDYFGDGSFWILDAPGHMPGNLAAAARLRNGEWVVLGSDCCHSRDLLDGRREIACFPGPSSELMSLHSDIESAKDTIAKLRALETDHGAHIALAHDTSWLTEGTDQVLMSLLDARTKAAAKERIVHDEIP</sequence>
<organism evidence="6 7">
    <name type="scientific">Curvularia clavata</name>
    <dbReference type="NCBI Taxonomy" id="95742"/>
    <lineage>
        <taxon>Eukaryota</taxon>
        <taxon>Fungi</taxon>
        <taxon>Dikarya</taxon>
        <taxon>Ascomycota</taxon>
        <taxon>Pezizomycotina</taxon>
        <taxon>Dothideomycetes</taxon>
        <taxon>Pleosporomycetidae</taxon>
        <taxon>Pleosporales</taxon>
        <taxon>Pleosporineae</taxon>
        <taxon>Pleosporaceae</taxon>
        <taxon>Curvularia</taxon>
    </lineage>
</organism>
<dbReference type="OrthoDB" id="10250730at2759"/>
<proteinExistence type="inferred from homology"/>